<comment type="caution">
    <text evidence="1">The sequence shown here is derived from an EMBL/GenBank/DDBJ whole genome shotgun (WGS) entry which is preliminary data.</text>
</comment>
<dbReference type="RefSeq" id="WP_388236601.1">
    <property type="nucleotide sequence ID" value="NZ_JBHVZQ010000018.1"/>
</dbReference>
<organism evidence="1 2">
    <name type="scientific">Streptomyces marokkonensis</name>
    <dbReference type="NCBI Taxonomy" id="324855"/>
    <lineage>
        <taxon>Bacteria</taxon>
        <taxon>Bacillati</taxon>
        <taxon>Actinomycetota</taxon>
        <taxon>Actinomycetes</taxon>
        <taxon>Kitasatosporales</taxon>
        <taxon>Streptomycetaceae</taxon>
        <taxon>Streptomyces</taxon>
    </lineage>
</organism>
<gene>
    <name evidence="1" type="ORF">ACFVZC_20825</name>
</gene>
<keyword evidence="2" id="KW-1185">Reference proteome</keyword>
<dbReference type="EMBL" id="JBHVZQ010000018">
    <property type="protein sequence ID" value="MFF1275819.1"/>
    <property type="molecule type" value="Genomic_DNA"/>
</dbReference>
<dbReference type="Proteomes" id="UP001601627">
    <property type="component" value="Unassembled WGS sequence"/>
</dbReference>
<evidence type="ECO:0000313" key="1">
    <source>
        <dbReference type="EMBL" id="MFF1275819.1"/>
    </source>
</evidence>
<sequence length="203" mass="21271">MAQELVTAWIAAGAAVAGAVAGGTLTGWFTLASARRQAQGAVEAAVRQADAAWAAGRRQADAAWEAGRRQAEAAWEAGRLQADAQLSVAHQTLTAQTMAAQHQVRRAAYVSFLARTDLARHRWQEWQNALGSADATTRRDAYRAALRGVDEALNVVRLEGPDSVAAAAEGLEQALGDTAAGDQHAAAHSRFLQAARAALAPTP</sequence>
<protein>
    <recommendedName>
        <fullName evidence="3">Secreted protein</fullName>
    </recommendedName>
</protein>
<name>A0ABW6Q9F4_9ACTN</name>
<accession>A0ABW6Q9F4</accession>
<evidence type="ECO:0000313" key="2">
    <source>
        <dbReference type="Proteomes" id="UP001601627"/>
    </source>
</evidence>
<proteinExistence type="predicted"/>
<evidence type="ECO:0008006" key="3">
    <source>
        <dbReference type="Google" id="ProtNLM"/>
    </source>
</evidence>
<reference evidence="1 2" key="1">
    <citation type="submission" date="2024-09" db="EMBL/GenBank/DDBJ databases">
        <title>The Natural Products Discovery Center: Release of the First 8490 Sequenced Strains for Exploring Actinobacteria Biosynthetic Diversity.</title>
        <authorList>
            <person name="Kalkreuter E."/>
            <person name="Kautsar S.A."/>
            <person name="Yang D."/>
            <person name="Bader C.D."/>
            <person name="Teijaro C.N."/>
            <person name="Fluegel L."/>
            <person name="Davis C.M."/>
            <person name="Simpson J.R."/>
            <person name="Lauterbach L."/>
            <person name="Steele A.D."/>
            <person name="Gui C."/>
            <person name="Meng S."/>
            <person name="Li G."/>
            <person name="Viehrig K."/>
            <person name="Ye F."/>
            <person name="Su P."/>
            <person name="Kiefer A.F."/>
            <person name="Nichols A."/>
            <person name="Cepeda A.J."/>
            <person name="Yan W."/>
            <person name="Fan B."/>
            <person name="Jiang Y."/>
            <person name="Adhikari A."/>
            <person name="Zheng C.-J."/>
            <person name="Schuster L."/>
            <person name="Cowan T.M."/>
            <person name="Smanski M.J."/>
            <person name="Chevrette M.G."/>
            <person name="De Carvalho L.P.S."/>
            <person name="Shen B."/>
        </authorList>
    </citation>
    <scope>NUCLEOTIDE SEQUENCE [LARGE SCALE GENOMIC DNA]</scope>
    <source>
        <strain evidence="1 2">NPDC058328</strain>
    </source>
</reference>